<dbReference type="GO" id="GO:0016020">
    <property type="term" value="C:membrane"/>
    <property type="evidence" value="ECO:0007669"/>
    <property type="project" value="UniProtKB-SubCell"/>
</dbReference>
<evidence type="ECO:0000256" key="5">
    <source>
        <dbReference type="SAM" id="MobiDB-lite"/>
    </source>
</evidence>
<keyword evidence="2 6" id="KW-0812">Transmembrane</keyword>
<feature type="transmembrane region" description="Helical" evidence="6">
    <location>
        <begin position="172"/>
        <end position="191"/>
    </location>
</feature>
<feature type="transmembrane region" description="Helical" evidence="6">
    <location>
        <begin position="120"/>
        <end position="140"/>
    </location>
</feature>
<dbReference type="PANTHER" id="PTHR47804:SF3">
    <property type="entry name" value="PROTEIN BRE4"/>
    <property type="match status" value="1"/>
</dbReference>
<feature type="transmembrane region" description="Helical" evidence="6">
    <location>
        <begin position="764"/>
        <end position="780"/>
    </location>
</feature>
<feature type="transmembrane region" description="Helical" evidence="6">
    <location>
        <begin position="737"/>
        <end position="757"/>
    </location>
</feature>
<evidence type="ECO:0000256" key="4">
    <source>
        <dbReference type="ARBA" id="ARBA00023136"/>
    </source>
</evidence>
<dbReference type="OrthoDB" id="1924968at2759"/>
<feature type="transmembrane region" description="Helical" evidence="6">
    <location>
        <begin position="259"/>
        <end position="280"/>
    </location>
</feature>
<dbReference type="InterPro" id="IPR023244">
    <property type="entry name" value="Brefeldin_A-sensitivity_4"/>
</dbReference>
<comment type="subcellular location">
    <subcellularLocation>
        <location evidence="1">Membrane</location>
        <topology evidence="1">Multi-pass membrane protein</topology>
    </subcellularLocation>
</comment>
<organism evidence="7 8">
    <name type="scientific">Lachancea dasiensis</name>
    <dbReference type="NCBI Taxonomy" id="1072105"/>
    <lineage>
        <taxon>Eukaryota</taxon>
        <taxon>Fungi</taxon>
        <taxon>Dikarya</taxon>
        <taxon>Ascomycota</taxon>
        <taxon>Saccharomycotina</taxon>
        <taxon>Saccharomycetes</taxon>
        <taxon>Saccharomycetales</taxon>
        <taxon>Saccharomycetaceae</taxon>
        <taxon>Lachancea</taxon>
    </lineage>
</organism>
<accession>A0A1G4JTR4</accession>
<reference evidence="8" key="1">
    <citation type="submission" date="2016-03" db="EMBL/GenBank/DDBJ databases">
        <authorList>
            <person name="Devillers H."/>
        </authorList>
    </citation>
    <scope>NUCLEOTIDE SEQUENCE [LARGE SCALE GENOMIC DNA]</scope>
</reference>
<keyword evidence="8" id="KW-1185">Reference proteome</keyword>
<evidence type="ECO:0000256" key="3">
    <source>
        <dbReference type="ARBA" id="ARBA00022989"/>
    </source>
</evidence>
<feature type="transmembrane region" description="Helical" evidence="6">
    <location>
        <begin position="227"/>
        <end position="247"/>
    </location>
</feature>
<evidence type="ECO:0000256" key="1">
    <source>
        <dbReference type="ARBA" id="ARBA00004141"/>
    </source>
</evidence>
<evidence type="ECO:0000313" key="7">
    <source>
        <dbReference type="EMBL" id="SCU94145.1"/>
    </source>
</evidence>
<proteinExistence type="predicted"/>
<dbReference type="EMBL" id="LT598457">
    <property type="protein sequence ID" value="SCU94145.1"/>
    <property type="molecule type" value="Genomic_DNA"/>
</dbReference>
<evidence type="ECO:0000256" key="2">
    <source>
        <dbReference type="ARBA" id="ARBA00022692"/>
    </source>
</evidence>
<keyword evidence="3 6" id="KW-1133">Transmembrane helix</keyword>
<evidence type="ECO:0000313" key="8">
    <source>
        <dbReference type="Proteomes" id="UP000190274"/>
    </source>
</evidence>
<feature type="compositionally biased region" description="Basic and acidic residues" evidence="5">
    <location>
        <begin position="1001"/>
        <end position="1011"/>
    </location>
</feature>
<dbReference type="PANTHER" id="PTHR47804">
    <property type="entry name" value="60S RIBOSOMAL PROTEIN L19"/>
    <property type="match status" value="1"/>
</dbReference>
<protein>
    <submittedName>
        <fullName evidence="7">LADA_0G06832g1_1</fullName>
    </submittedName>
</protein>
<feature type="transmembrane region" description="Helical" evidence="6">
    <location>
        <begin position="660"/>
        <end position="677"/>
    </location>
</feature>
<feature type="transmembrane region" description="Helical" evidence="6">
    <location>
        <begin position="795"/>
        <end position="817"/>
    </location>
</feature>
<dbReference type="Proteomes" id="UP000190274">
    <property type="component" value="Chromosome G"/>
</dbReference>
<dbReference type="InterPro" id="IPR052430">
    <property type="entry name" value="IVT-Associated"/>
</dbReference>
<evidence type="ECO:0000256" key="6">
    <source>
        <dbReference type="SAM" id="Phobius"/>
    </source>
</evidence>
<dbReference type="PRINTS" id="PR02047">
    <property type="entry name" value="BREFELDNASP4"/>
</dbReference>
<name>A0A1G4JTR4_9SACH</name>
<keyword evidence="4 6" id="KW-0472">Membrane</keyword>
<gene>
    <name evidence="7" type="ORF">LADA_0G06832G</name>
</gene>
<feature type="region of interest" description="Disordered" evidence="5">
    <location>
        <begin position="995"/>
        <end position="1020"/>
    </location>
</feature>
<dbReference type="STRING" id="1266660.A0A1G4JTR4"/>
<dbReference type="AlphaFoldDB" id="A0A1G4JTR4"/>
<feature type="transmembrane region" description="Helical" evidence="6">
    <location>
        <begin position="203"/>
        <end position="221"/>
    </location>
</feature>
<sequence length="1060" mass="121343">MENVLGGPKISKGSYTRQSFLSLRKLGSKKPQLGMLSSRTSSSQLKLNLLTDGKRWEILEDYGLEELRDGFFDPVFTTYEPVTDEDADDKSTTTSQKVYAHPQPWCLKQFHKFKKNWQRILKFWMAFFAAFCICLVRPAGSWVGHRHRYFLPLAVVIHHPARNVGVQLEICIWSIVGAALGMGWSSLAWYISVATRPAANYQGGIFFASLFIAIYLSSWLMASNQRLLYLALSFGIAITYLHAVSLVDDFVSLEWMFYWDFGISYLFGLLLSLLVCVTIFPHAGQSEVVGKFSASISAIKLLLVAFLSTEECSDGDKIHLLLKAIGRKVDFDVSESMREFIDQITVTRIDQRFLLEFRNTITNMAAPLRSLPIDHQLVTKLELEKFYEQCHNKFQNCNSEIVTENSTNSFPVPLSESTAPPSNVVASGLSVDQEVFASVLRSTFSDDIISLIVEMIALLETIELFFKQLKNMGGSNSPSSELKLTRQMNKLRREIFKLDQSYRDFTKSEYFSKELLSDPQAIDSFLFLRYMRQSAKYLIPVASCVKAMSSNLRWRISFPRYSLHRALKRLPKECSIDQGAKTLLQYYQAKADVDDVFEQLYHSYTSNHENTASSPNDDRTIRATIRAVDHKDFSLHTTSHWLRYRLWVWSSEITSNDSKWALKIAFLVTFLALPGWLPTSHNWYEKYQCWWAPLVFFILVNRRNTGNWASFSRRLVCSVLGIFGGWCANQARHFGNPYVIATFASIFCPILSFNFFANGNRKSSFTGILCFTVIALESYGKGESDLNTAEIWKNTWITGAALLCGILPSIPVNWIIWSFTARHELRMSVASLLAHIGQSYQSVADRYLYRDADDAPTEVTLRYSNIREVRMSQSLIAVKEMLRKARTEPNYIFVFKADVYQQLLDGCELLLEKMIQARISGQYFEVWEQDKNSSISRALLSLRRDSVAAVIFVLYMLSNCFTSKHKVPIYLPNPIMSRKKLFDFITKFESTGPSRTSTIAGKRDPNFKELSADDEDNEDDRSHWTLIHGMAFTRAFTEISEIVQKLIYLSREILGEETCF</sequence>